<dbReference type="RefSeq" id="WP_115644345.1">
    <property type="nucleotide sequence ID" value="NZ_UFTJ01000005.1"/>
</dbReference>
<reference evidence="2 3" key="1">
    <citation type="submission" date="2018-06" db="EMBL/GenBank/DDBJ databases">
        <authorList>
            <consortium name="Pathogen Informatics"/>
            <person name="Doyle S."/>
        </authorList>
    </citation>
    <scope>NUCLEOTIDE SEQUENCE [LARGE SCALE GENOMIC DNA]</scope>
    <source>
        <strain evidence="2 3">NCTC11661</strain>
    </source>
</reference>
<gene>
    <name evidence="2" type="ORF">NCTC11661_02405</name>
</gene>
<organism evidence="2 3">
    <name type="scientific">Bergeyella zoohelcum</name>
    <dbReference type="NCBI Taxonomy" id="1015"/>
    <lineage>
        <taxon>Bacteria</taxon>
        <taxon>Pseudomonadati</taxon>
        <taxon>Bacteroidota</taxon>
        <taxon>Flavobacteriia</taxon>
        <taxon>Flavobacteriales</taxon>
        <taxon>Weeksellaceae</taxon>
        <taxon>Bergeyella</taxon>
    </lineage>
</organism>
<accession>A0A380ZWW9</accession>
<evidence type="ECO:0000313" key="2">
    <source>
        <dbReference type="EMBL" id="SUV53256.1"/>
    </source>
</evidence>
<proteinExistence type="predicted"/>
<dbReference type="EMBL" id="UFTJ01000005">
    <property type="protein sequence ID" value="SUV53256.1"/>
    <property type="molecule type" value="Genomic_DNA"/>
</dbReference>
<evidence type="ECO:0008006" key="4">
    <source>
        <dbReference type="Google" id="ProtNLM"/>
    </source>
</evidence>
<name>A0A380ZWW9_9FLAO</name>
<protein>
    <recommendedName>
        <fullName evidence="4">Transglycosylase SLT domain-containing protein</fullName>
    </recommendedName>
</protein>
<feature type="compositionally biased region" description="Basic and acidic residues" evidence="1">
    <location>
        <begin position="240"/>
        <end position="250"/>
    </location>
</feature>
<evidence type="ECO:0000313" key="3">
    <source>
        <dbReference type="Proteomes" id="UP000255515"/>
    </source>
</evidence>
<dbReference type="Proteomes" id="UP000255515">
    <property type="component" value="Unassembled WGS sequence"/>
</dbReference>
<dbReference type="AlphaFoldDB" id="A0A380ZWW9"/>
<feature type="region of interest" description="Disordered" evidence="1">
    <location>
        <begin position="238"/>
        <end position="266"/>
    </location>
</feature>
<sequence length="876" mass="99653">MINGNPNPTVGKDEYYTLVDYSLGLAYLDVSSKYIWRIKKKVRGMWKDITKEPPKTGISVPFKFGEAVIGAEFTIEVYKETKNIFTQKNETHKMGEIIVIPKSSKAPKITKVVLFNRGARDINKASYTDRLIARAYCVGMFNQTIDFHLWEDDAAGGGHHAGINKNNRSNRVYSAKVNRDGIAEVEISLSADQRVLRQIANRMMMSGDKDEGKYHEFYVTASYEGKILKANERNVAVENPDYKQKPKEYTPKFPATPASRTPTHHDEEDKIKAAYFVNDKNQKLVKTTVGEEVKVQIITQGMVGKHLQYRVWEYDAGKHDEIYSSPRLKVVGNIMTHVSGFKITKERFQKGVDLPYGDPDEQVQNYFIEVLPLDISVSSKKFGIDTSVGLMTVAVEKTRTPTKVGETKKKEEKGTCVCKQYDLVWGNKVSCEFRKKVVEICAELWGENRKIEMANGLMAVMNVETAGSFKAHHREGYKTANESPKELTISSFHKNGNTKSSRAIGLIQFTQEALEGMGEFPKATESSRGTQARFDALNKLKLSYAQMGEIKQLEKVKKYFEPVRNRVKTPEDIYLQVFAPDGVGKKDDFILYRGGTDEYESNVSVDINSKGKYKNDNNIQRSEILERFHDSKDKGKENKADKFICSSSKKESNIGLEDIVTYHIYANGEIEKHIPKKIKSGYEKKYRYVYHDQNKKEHQICVVDFVLADKRGNGSLIDNIPKGYINSYDYPKGGNAQTAYVYSNGDICVKGTRYGLRKYPKLTGKVELVRMKDNLSYEKDNIKVYYSFRSSQRRYCNPETYAGFIGVLAELGREDILCTGMCFEDATSYPSLTHPNGDSADTAYYSTLELEQKKLMLSKNFILKIYFEEKEVGILN</sequence>
<evidence type="ECO:0000256" key="1">
    <source>
        <dbReference type="SAM" id="MobiDB-lite"/>
    </source>
</evidence>